<dbReference type="Gene3D" id="1.25.10.90">
    <property type="match status" value="1"/>
</dbReference>
<keyword evidence="2" id="KW-1185">Reference proteome</keyword>
<dbReference type="PANTHER" id="PTHR41291">
    <property type="entry name" value="DNA ALKYLATION REPAIR PROTEIN"/>
    <property type="match status" value="1"/>
</dbReference>
<dbReference type="SUPFAM" id="SSF48371">
    <property type="entry name" value="ARM repeat"/>
    <property type="match status" value="1"/>
</dbReference>
<dbReference type="AlphaFoldDB" id="A0A9J6ZQZ0"/>
<dbReference type="InterPro" id="IPR016024">
    <property type="entry name" value="ARM-type_fold"/>
</dbReference>
<dbReference type="InterPro" id="IPR014825">
    <property type="entry name" value="DNA_alkylation"/>
</dbReference>
<dbReference type="Proteomes" id="UP001056426">
    <property type="component" value="Chromosome"/>
</dbReference>
<gene>
    <name evidence="1" type="ORF">M9189_01465</name>
</gene>
<organism evidence="1 2">
    <name type="scientific">Xiashengella succiniciproducens</name>
    <dbReference type="NCBI Taxonomy" id="2949635"/>
    <lineage>
        <taxon>Bacteria</taxon>
        <taxon>Pseudomonadati</taxon>
        <taxon>Bacteroidota</taxon>
        <taxon>Bacteroidia</taxon>
        <taxon>Marinilabiliales</taxon>
        <taxon>Marinilabiliaceae</taxon>
        <taxon>Xiashengella</taxon>
    </lineage>
</organism>
<evidence type="ECO:0000313" key="1">
    <source>
        <dbReference type="EMBL" id="URW80027.1"/>
    </source>
</evidence>
<name>A0A9J6ZQZ0_9BACT</name>
<protein>
    <submittedName>
        <fullName evidence="1">DNA alkylation repair protein</fullName>
    </submittedName>
</protein>
<dbReference type="EMBL" id="CP098400">
    <property type="protein sequence ID" value="URW80027.1"/>
    <property type="molecule type" value="Genomic_DNA"/>
</dbReference>
<dbReference type="PANTHER" id="PTHR41291:SF1">
    <property type="entry name" value="DNA ALKYLATION REPAIR PROTEIN"/>
    <property type="match status" value="1"/>
</dbReference>
<sequence>MKFFAYDENIDEQVRIILRRIRKLMNGEVASQIQRSGMEYEKLFGVSLVHLRQISQDYKPDNVLAERLWYRGVRETMILATIIADKERLSDEKLMEWAPAINNLELAEQMAFNLLGKRTGSAAVIEKWMLHPQFYVRYAALMALGWQFRFVGEEVVSLVEENLSTLEALADDNKLSRAVVHCLKMAGRFSESLRPGISALAGRWKQESEAHLRAAGEEILFELEVSGN</sequence>
<accession>A0A9J6ZQZ0</accession>
<dbReference type="KEGG" id="alkq:M9189_01465"/>
<reference evidence="1" key="1">
    <citation type="submission" date="2022-05" db="EMBL/GenBank/DDBJ databases">
        <authorList>
            <person name="Sun X."/>
        </authorList>
    </citation>
    <scope>NUCLEOTIDE SEQUENCE</scope>
    <source>
        <strain evidence="1">Ai-910</strain>
    </source>
</reference>
<dbReference type="RefSeq" id="WP_250724139.1">
    <property type="nucleotide sequence ID" value="NZ_CP098400.1"/>
</dbReference>
<proteinExistence type="predicted"/>
<reference evidence="1" key="2">
    <citation type="submission" date="2022-06" db="EMBL/GenBank/DDBJ databases">
        <title>Xiashengella guii gen. nov. sp. nov., a bacterium isolated form anaerobic digestion tank.</title>
        <authorList>
            <person name="Huang H."/>
        </authorList>
    </citation>
    <scope>NUCLEOTIDE SEQUENCE</scope>
    <source>
        <strain evidence="1">Ai-910</strain>
    </source>
</reference>
<dbReference type="Pfam" id="PF08713">
    <property type="entry name" value="DNA_alkylation"/>
    <property type="match status" value="1"/>
</dbReference>
<evidence type="ECO:0000313" key="2">
    <source>
        <dbReference type="Proteomes" id="UP001056426"/>
    </source>
</evidence>